<dbReference type="Proteomes" id="UP000297834">
    <property type="component" value="Unassembled WGS sequence"/>
</dbReference>
<protein>
    <submittedName>
        <fullName evidence="2">Uncharacterized protein</fullName>
    </submittedName>
</protein>
<keyword evidence="1" id="KW-0472">Membrane</keyword>
<feature type="transmembrane region" description="Helical" evidence="1">
    <location>
        <begin position="353"/>
        <end position="372"/>
    </location>
</feature>
<feature type="transmembrane region" description="Helical" evidence="1">
    <location>
        <begin position="327"/>
        <end position="347"/>
    </location>
</feature>
<organism evidence="2 3">
    <name type="scientific">Alkanindiges illinoisensis</name>
    <dbReference type="NCBI Taxonomy" id="197183"/>
    <lineage>
        <taxon>Bacteria</taxon>
        <taxon>Pseudomonadati</taxon>
        <taxon>Pseudomonadota</taxon>
        <taxon>Gammaproteobacteria</taxon>
        <taxon>Moraxellales</taxon>
        <taxon>Moraxellaceae</taxon>
        <taxon>Alkanindiges</taxon>
    </lineage>
</organism>
<keyword evidence="3" id="KW-1185">Reference proteome</keyword>
<name>A0A4Y7XDX5_9GAMM</name>
<gene>
    <name evidence="2" type="ORF">E2B99_04960</name>
</gene>
<evidence type="ECO:0000313" key="3">
    <source>
        <dbReference type="Proteomes" id="UP000297834"/>
    </source>
</evidence>
<dbReference type="AlphaFoldDB" id="A0A4Y7XDX5"/>
<proteinExistence type="predicted"/>
<dbReference type="OrthoDB" id="6673934at2"/>
<comment type="caution">
    <text evidence="2">The sequence shown here is derived from an EMBL/GenBank/DDBJ whole genome shotgun (WGS) entry which is preliminary data.</text>
</comment>
<keyword evidence="1" id="KW-0812">Transmembrane</keyword>
<dbReference type="EMBL" id="SNTY01000014">
    <property type="protein sequence ID" value="TEU29405.1"/>
    <property type="molecule type" value="Genomic_DNA"/>
</dbReference>
<sequence length="376" mass="43799">MKSTLWMRQLALVSYGNTYLKNPDNLEKWYRHQIFQDSLPTFRCGITKQLLSHSFSYWLSYLQQHGVQQLSLHAFYDFFKTPVEIENLFIRTDEFVIVAHHPQQPNVWIIAEEKAVFDDDLNRSWIPDSSLFADFDNDYYWQLDIKTEQIPVLHPLSTASWQQIYQNYKTMLFDRSYGQKVSLDITSIECYGARYREHAYDFESFPLLAGSNHSAYPSKLLNAMIQLKGYMHSDLNCKNEASEWNEKLYEREPEFRHWMNLFELNFKNLICMATNNAGQTKFDDYPDAYIITDPRLIQANTHTDEQEADSLDPLSAPMDAKKEQHPLVTLLIAILALLLVALLIYAIAKMIVAWGFIAVLIGVVALFAYALLSKDK</sequence>
<dbReference type="RefSeq" id="WP_134243844.1">
    <property type="nucleotide sequence ID" value="NZ_SNTY01000014.1"/>
</dbReference>
<evidence type="ECO:0000256" key="1">
    <source>
        <dbReference type="SAM" id="Phobius"/>
    </source>
</evidence>
<keyword evidence="1" id="KW-1133">Transmembrane helix</keyword>
<accession>A0A4Y7XDX5</accession>
<reference evidence="2 3" key="1">
    <citation type="submission" date="2019-03" db="EMBL/GenBank/DDBJ databases">
        <title>Alkanindiges illinoisensis: a potential pathogenic isolated from ascites of a gastric cancer patient with abdominal metastasis.</title>
        <authorList>
            <person name="Hu X."/>
            <person name="Yang B."/>
            <person name="Yan X."/>
            <person name="Lin L."/>
            <person name="Zhao H."/>
            <person name="Zhou F."/>
            <person name="Su B."/>
            <person name="Chen J."/>
            <person name="Rui Y."/>
            <person name="Wang Q."/>
            <person name="Zheng L."/>
        </authorList>
    </citation>
    <scope>NUCLEOTIDE SEQUENCE [LARGE SCALE GENOMIC DNA]</scope>
    <source>
        <strain evidence="2 3">NFYY 23406</strain>
    </source>
</reference>
<evidence type="ECO:0000313" key="2">
    <source>
        <dbReference type="EMBL" id="TEU29405.1"/>
    </source>
</evidence>